<dbReference type="Proteomes" id="UP000181980">
    <property type="component" value="Unassembled WGS sequence"/>
</dbReference>
<dbReference type="PROSITE" id="PS50928">
    <property type="entry name" value="ABC_TM1"/>
    <property type="match status" value="1"/>
</dbReference>
<proteinExistence type="inferred from homology"/>
<keyword evidence="6 7" id="KW-0472">Membrane</keyword>
<keyword evidence="5 7" id="KW-1133">Transmembrane helix</keyword>
<comment type="similarity">
    <text evidence="7">Belongs to the binding-protein-dependent transport system permease family.</text>
</comment>
<dbReference type="GO" id="GO:0005886">
    <property type="term" value="C:plasma membrane"/>
    <property type="evidence" value="ECO:0007669"/>
    <property type="project" value="UniProtKB-SubCell"/>
</dbReference>
<evidence type="ECO:0000313" key="10">
    <source>
        <dbReference type="Proteomes" id="UP000181980"/>
    </source>
</evidence>
<feature type="transmembrane region" description="Helical" evidence="7">
    <location>
        <begin position="18"/>
        <end position="39"/>
    </location>
</feature>
<evidence type="ECO:0000256" key="4">
    <source>
        <dbReference type="ARBA" id="ARBA00022692"/>
    </source>
</evidence>
<dbReference type="STRING" id="561176.SAMN04488561_6981"/>
<comment type="subcellular location">
    <subcellularLocation>
        <location evidence="1 7">Cell membrane</location>
        <topology evidence="1 7">Multi-pass membrane protein</topology>
    </subcellularLocation>
</comment>
<dbReference type="OrthoDB" id="2063054at2"/>
<evidence type="ECO:0000256" key="1">
    <source>
        <dbReference type="ARBA" id="ARBA00004651"/>
    </source>
</evidence>
<keyword evidence="2 7" id="KW-0813">Transport</keyword>
<reference evidence="10" key="1">
    <citation type="submission" date="2016-10" db="EMBL/GenBank/DDBJ databases">
        <authorList>
            <person name="Varghese N."/>
            <person name="Submissions S."/>
        </authorList>
    </citation>
    <scope>NUCLEOTIDE SEQUENCE [LARGE SCALE GENOMIC DNA]</scope>
    <source>
        <strain evidence="10">DSM 45237</strain>
    </source>
</reference>
<dbReference type="CDD" id="cd06261">
    <property type="entry name" value="TM_PBP2"/>
    <property type="match status" value="1"/>
</dbReference>
<feature type="domain" description="ABC transmembrane type-1" evidence="8">
    <location>
        <begin position="78"/>
        <end position="267"/>
    </location>
</feature>
<keyword evidence="4 7" id="KW-0812">Transmembrane</keyword>
<dbReference type="RefSeq" id="WP_069111338.1">
    <property type="nucleotide sequence ID" value="NZ_FNUC01000004.1"/>
</dbReference>
<evidence type="ECO:0000256" key="2">
    <source>
        <dbReference type="ARBA" id="ARBA00022448"/>
    </source>
</evidence>
<dbReference type="PANTHER" id="PTHR43744">
    <property type="entry name" value="ABC TRANSPORTER PERMEASE PROTEIN MG189-RELATED-RELATED"/>
    <property type="match status" value="1"/>
</dbReference>
<protein>
    <submittedName>
        <fullName evidence="9">Carbohydrate ABC transporter membrane protein 2, CUT1 family</fullName>
    </submittedName>
</protein>
<gene>
    <name evidence="9" type="ORF">SAMN04488561_6981</name>
</gene>
<evidence type="ECO:0000256" key="3">
    <source>
        <dbReference type="ARBA" id="ARBA00022475"/>
    </source>
</evidence>
<evidence type="ECO:0000313" key="9">
    <source>
        <dbReference type="EMBL" id="SEF18910.1"/>
    </source>
</evidence>
<dbReference type="PANTHER" id="PTHR43744:SF12">
    <property type="entry name" value="ABC TRANSPORTER PERMEASE PROTEIN MG189-RELATED"/>
    <property type="match status" value="1"/>
</dbReference>
<sequence>MPELVTAHANRRDGRNGFAHLVLVIGSLVMLFPFAWQIVSSLSTNAEVTAIPLKLWPSSLHFENYTEVFEQLSFASQLGVSVTVTVIRVFGHLLLGALAGYAFARMRFPGRGLMFALVLAIMMVPPQVFLISQYQIVQGLGWLNTVAGIVAPGIFTAFSAFLMRQFFLGLPDELEEAARLDGANPFQVFWKVMLPLARPGLSALAVVGVLVSWNELLWPLVVATEPGTQPLSVGLATLQGQFITDYPVLMAAALLACAPILIVFLAMQRRVIDGLAVSGMK</sequence>
<dbReference type="Pfam" id="PF00528">
    <property type="entry name" value="BPD_transp_1"/>
    <property type="match status" value="1"/>
</dbReference>
<feature type="transmembrane region" description="Helical" evidence="7">
    <location>
        <begin position="115"/>
        <end position="136"/>
    </location>
</feature>
<feature type="transmembrane region" description="Helical" evidence="7">
    <location>
        <begin position="78"/>
        <end position="103"/>
    </location>
</feature>
<evidence type="ECO:0000256" key="6">
    <source>
        <dbReference type="ARBA" id="ARBA00023136"/>
    </source>
</evidence>
<dbReference type="InterPro" id="IPR035906">
    <property type="entry name" value="MetI-like_sf"/>
</dbReference>
<evidence type="ECO:0000256" key="5">
    <source>
        <dbReference type="ARBA" id="ARBA00022989"/>
    </source>
</evidence>
<evidence type="ECO:0000259" key="8">
    <source>
        <dbReference type="PROSITE" id="PS50928"/>
    </source>
</evidence>
<keyword evidence="3" id="KW-1003">Cell membrane</keyword>
<name>A0A1H5PYH6_9ACTN</name>
<organism evidence="9 10">
    <name type="scientific">Jiangella alba</name>
    <dbReference type="NCBI Taxonomy" id="561176"/>
    <lineage>
        <taxon>Bacteria</taxon>
        <taxon>Bacillati</taxon>
        <taxon>Actinomycetota</taxon>
        <taxon>Actinomycetes</taxon>
        <taxon>Jiangellales</taxon>
        <taxon>Jiangellaceae</taxon>
        <taxon>Jiangella</taxon>
    </lineage>
</organism>
<dbReference type="Gene3D" id="1.10.3720.10">
    <property type="entry name" value="MetI-like"/>
    <property type="match status" value="1"/>
</dbReference>
<keyword evidence="10" id="KW-1185">Reference proteome</keyword>
<feature type="transmembrane region" description="Helical" evidence="7">
    <location>
        <begin position="201"/>
        <end position="221"/>
    </location>
</feature>
<dbReference type="InterPro" id="IPR000515">
    <property type="entry name" value="MetI-like"/>
</dbReference>
<feature type="transmembrane region" description="Helical" evidence="7">
    <location>
        <begin position="142"/>
        <end position="163"/>
    </location>
</feature>
<evidence type="ECO:0000256" key="7">
    <source>
        <dbReference type="RuleBase" id="RU363032"/>
    </source>
</evidence>
<feature type="transmembrane region" description="Helical" evidence="7">
    <location>
        <begin position="248"/>
        <end position="267"/>
    </location>
</feature>
<dbReference type="AlphaFoldDB" id="A0A1H5PYH6"/>
<accession>A0A1H5PYH6</accession>
<dbReference type="GO" id="GO:0055085">
    <property type="term" value="P:transmembrane transport"/>
    <property type="evidence" value="ECO:0007669"/>
    <property type="project" value="InterPro"/>
</dbReference>
<dbReference type="EMBL" id="FNUC01000004">
    <property type="protein sequence ID" value="SEF18910.1"/>
    <property type="molecule type" value="Genomic_DNA"/>
</dbReference>
<dbReference type="SUPFAM" id="SSF161098">
    <property type="entry name" value="MetI-like"/>
    <property type="match status" value="1"/>
</dbReference>